<feature type="region of interest" description="Disordered" evidence="1">
    <location>
        <begin position="163"/>
        <end position="214"/>
    </location>
</feature>
<dbReference type="EMBL" id="DWXZ01000071">
    <property type="protein sequence ID" value="HJB37174.1"/>
    <property type="molecule type" value="Genomic_DNA"/>
</dbReference>
<reference evidence="4" key="2">
    <citation type="submission" date="2021-04" db="EMBL/GenBank/DDBJ databases">
        <authorList>
            <person name="Gilroy R."/>
        </authorList>
    </citation>
    <scope>NUCLEOTIDE SEQUENCE</scope>
    <source>
        <strain evidence="4">ChiBcolR8-3208</strain>
    </source>
</reference>
<evidence type="ECO:0000256" key="1">
    <source>
        <dbReference type="SAM" id="MobiDB-lite"/>
    </source>
</evidence>
<feature type="transmembrane region" description="Helical" evidence="2">
    <location>
        <begin position="12"/>
        <end position="31"/>
    </location>
</feature>
<keyword evidence="2" id="KW-0472">Membrane</keyword>
<dbReference type="PROSITE" id="PS51257">
    <property type="entry name" value="PROKAR_LIPOPROTEIN"/>
    <property type="match status" value="1"/>
</dbReference>
<feature type="domain" description="DUF4830" evidence="3">
    <location>
        <begin position="52"/>
        <end position="134"/>
    </location>
</feature>
<evidence type="ECO:0000313" key="4">
    <source>
        <dbReference type="EMBL" id="HJB37174.1"/>
    </source>
</evidence>
<dbReference type="AlphaFoldDB" id="A0A9D2RZ01"/>
<dbReference type="Pfam" id="PF16112">
    <property type="entry name" value="DUF4830"/>
    <property type="match status" value="1"/>
</dbReference>
<evidence type="ECO:0000313" key="5">
    <source>
        <dbReference type="Proteomes" id="UP000824214"/>
    </source>
</evidence>
<gene>
    <name evidence="4" type="ORF">H9942_03800</name>
</gene>
<reference evidence="4" key="1">
    <citation type="journal article" date="2021" name="PeerJ">
        <title>Extensive microbial diversity within the chicken gut microbiome revealed by metagenomics and culture.</title>
        <authorList>
            <person name="Gilroy R."/>
            <person name="Ravi A."/>
            <person name="Getino M."/>
            <person name="Pursley I."/>
            <person name="Horton D.L."/>
            <person name="Alikhan N.F."/>
            <person name="Baker D."/>
            <person name="Gharbi K."/>
            <person name="Hall N."/>
            <person name="Watson M."/>
            <person name="Adriaenssens E.M."/>
            <person name="Foster-Nyarko E."/>
            <person name="Jarju S."/>
            <person name="Secka A."/>
            <person name="Antonio M."/>
            <person name="Oren A."/>
            <person name="Chaudhuri R.R."/>
            <person name="La Ragione R."/>
            <person name="Hildebrand F."/>
            <person name="Pallen M.J."/>
        </authorList>
    </citation>
    <scope>NUCLEOTIDE SEQUENCE</scope>
    <source>
        <strain evidence="4">ChiBcolR8-3208</strain>
    </source>
</reference>
<dbReference type="Proteomes" id="UP000824214">
    <property type="component" value="Unassembled WGS sequence"/>
</dbReference>
<keyword evidence="2" id="KW-1133">Transmembrane helix</keyword>
<organism evidence="4 5">
    <name type="scientific">Candidatus Acutalibacter ornithocaccae</name>
    <dbReference type="NCBI Taxonomy" id="2838416"/>
    <lineage>
        <taxon>Bacteria</taxon>
        <taxon>Bacillati</taxon>
        <taxon>Bacillota</taxon>
        <taxon>Clostridia</taxon>
        <taxon>Eubacteriales</taxon>
        <taxon>Acutalibacteraceae</taxon>
        <taxon>Acutalibacter</taxon>
    </lineage>
</organism>
<protein>
    <submittedName>
        <fullName evidence="4">DUF4830 domain-containing protein</fullName>
    </submittedName>
</protein>
<dbReference type="InterPro" id="IPR032257">
    <property type="entry name" value="DUF4830"/>
</dbReference>
<accession>A0A9D2RZ01</accession>
<sequence length="214" mass="22574">MVVSLKANRKRILAFILLAAIVAGACFFLTGREEEEARQPIPGGTNEERVAFLESFGWQVQAEPTETREVMIPAQFNDVYTAYNVMQQAQGFDLEPYAGQICTQYVYKVENHPGDDQVYATLLVYGDEIIGGDIASTAVDGFMHGFASDSAHFGESGIATATPAATASPQATVAPESSAAESAVGSAPESAAAETAQGTEAAGEPLPEDAYPVD</sequence>
<evidence type="ECO:0000259" key="3">
    <source>
        <dbReference type="Pfam" id="PF16112"/>
    </source>
</evidence>
<feature type="compositionally biased region" description="Low complexity" evidence="1">
    <location>
        <begin position="163"/>
        <end position="204"/>
    </location>
</feature>
<evidence type="ECO:0000256" key="2">
    <source>
        <dbReference type="SAM" id="Phobius"/>
    </source>
</evidence>
<proteinExistence type="predicted"/>
<name>A0A9D2RZ01_9FIRM</name>
<keyword evidence="2" id="KW-0812">Transmembrane</keyword>
<comment type="caution">
    <text evidence="4">The sequence shown here is derived from an EMBL/GenBank/DDBJ whole genome shotgun (WGS) entry which is preliminary data.</text>
</comment>